<organism evidence="5 6">
    <name type="scientific">Cordylochernes scorpioides</name>
    <dbReference type="NCBI Taxonomy" id="51811"/>
    <lineage>
        <taxon>Eukaryota</taxon>
        <taxon>Metazoa</taxon>
        <taxon>Ecdysozoa</taxon>
        <taxon>Arthropoda</taxon>
        <taxon>Chelicerata</taxon>
        <taxon>Arachnida</taxon>
        <taxon>Pseudoscorpiones</taxon>
        <taxon>Cheliferoidea</taxon>
        <taxon>Chernetidae</taxon>
        <taxon>Cordylochernes</taxon>
    </lineage>
</organism>
<evidence type="ECO:0000313" key="5">
    <source>
        <dbReference type="EMBL" id="UYV69171.1"/>
    </source>
</evidence>
<feature type="region of interest" description="Disordered" evidence="3">
    <location>
        <begin position="37"/>
        <end position="62"/>
    </location>
</feature>
<accession>A0ABY6KJZ5</accession>
<comment type="subcellular location">
    <subcellularLocation>
        <location evidence="1">Nucleus</location>
    </subcellularLocation>
</comment>
<reference evidence="5 6" key="1">
    <citation type="submission" date="2022-01" db="EMBL/GenBank/DDBJ databases">
        <title>A chromosomal length assembly of Cordylochernes scorpioides.</title>
        <authorList>
            <person name="Zeh D."/>
            <person name="Zeh J."/>
        </authorList>
    </citation>
    <scope>NUCLEOTIDE SEQUENCE [LARGE SCALE GENOMIC DNA]</scope>
    <source>
        <strain evidence="5">IN4F17</strain>
        <tissue evidence="5">Whole Body</tissue>
    </source>
</reference>
<evidence type="ECO:0000256" key="3">
    <source>
        <dbReference type="SAM" id="MobiDB-lite"/>
    </source>
</evidence>
<feature type="domain" description="DDT" evidence="4">
    <location>
        <begin position="116"/>
        <end position="178"/>
    </location>
</feature>
<evidence type="ECO:0000259" key="4">
    <source>
        <dbReference type="PROSITE" id="PS50827"/>
    </source>
</evidence>
<sequence>MVEIAFPSHPRCALYVRDQVSPAIDSEVVVVAEQGVPEAADDAGQGSGSQREQEERERQRRKVMEEIQRKQALQREQQELDYIVYRELQNQVEDMMVKNALPLPQLAPLSCRRLSGEPFSKLLMVFEFIYNFGETLGFDVSQLPGLTTLQEGILNVEPKAEEDLLLVLQHLLVCVIDDQGYPPTPPSPPSSSSP</sequence>
<dbReference type="Proteomes" id="UP001235939">
    <property type="component" value="Chromosome 06"/>
</dbReference>
<evidence type="ECO:0000313" key="6">
    <source>
        <dbReference type="Proteomes" id="UP001235939"/>
    </source>
</evidence>
<dbReference type="PANTHER" id="PTHR45915:SF2">
    <property type="entry name" value="TOUTATIS, ISOFORM E"/>
    <property type="match status" value="1"/>
</dbReference>
<evidence type="ECO:0000256" key="1">
    <source>
        <dbReference type="ARBA" id="ARBA00004123"/>
    </source>
</evidence>
<protein>
    <recommendedName>
        <fullName evidence="4">DDT domain-containing protein</fullName>
    </recommendedName>
</protein>
<dbReference type="PROSITE" id="PS50827">
    <property type="entry name" value="DDT"/>
    <property type="match status" value="1"/>
</dbReference>
<dbReference type="PANTHER" id="PTHR45915">
    <property type="entry name" value="TRANSCRIPTION INTERMEDIARY FACTOR"/>
    <property type="match status" value="1"/>
</dbReference>
<name>A0ABY6KJZ5_9ARAC</name>
<dbReference type="EMBL" id="CP092868">
    <property type="protein sequence ID" value="UYV69171.1"/>
    <property type="molecule type" value="Genomic_DNA"/>
</dbReference>
<feature type="compositionally biased region" description="Basic and acidic residues" evidence="3">
    <location>
        <begin position="51"/>
        <end position="62"/>
    </location>
</feature>
<keyword evidence="2" id="KW-0539">Nucleus</keyword>
<keyword evidence="6" id="KW-1185">Reference proteome</keyword>
<dbReference type="InterPro" id="IPR018501">
    <property type="entry name" value="DDT_dom"/>
</dbReference>
<dbReference type="Pfam" id="PF02791">
    <property type="entry name" value="DDT"/>
    <property type="match status" value="1"/>
</dbReference>
<proteinExistence type="predicted"/>
<evidence type="ECO:0000256" key="2">
    <source>
        <dbReference type="ARBA" id="ARBA00023242"/>
    </source>
</evidence>
<gene>
    <name evidence="5" type="ORF">LAZ67_6002647</name>
</gene>